<keyword evidence="3" id="KW-1133">Transmembrane helix</keyword>
<evidence type="ECO:0000256" key="3">
    <source>
        <dbReference type="SAM" id="Phobius"/>
    </source>
</evidence>
<evidence type="ECO:0000259" key="5">
    <source>
        <dbReference type="Pfam" id="PF17965"/>
    </source>
</evidence>
<sequence>MHAGDTKNITGQKVTITGIELKFTLTQDGTLHAGDKIRIPVTLTNNSYAAYYRALSSDTAVNIGGVGTLEFDHSNPSDLAYVITVDSSFAALPNGSQRAILANVSPASGTYLQATSSHSSIGLTINGSSFTFTPVPRTFPKDVGDFSTNTYAYDSANDRIDIATGISDANYMNNMLSSNGTNPGDTGIPEGDLITIQRATTIGSSVINTLMSNKPGIVSPKLSEDGTYIVQNDSSTGLSVDNGSATAVTLPADATDTQIIQALKAAGPNSRVMIENSDGTYTFAYNFGKLTGPGSLTYHDVRSQDDMASYSDQYQEIDRTDAVNAHANSVLAHTNILHGFNHVTAFFFSDQSVVNTVRGTSTRYSVTDDGTITEQKTNNFQASTRISSARSEGQSKVTVRYVDTDGHEIDTRAFGYGFPAGSPVAAQSPDFNTQPKTIAGYTLITVNNPVTGVPGQQLTTATSIPFESNDKEVYFVYSANKGKVTVTYIDDTTGATLETKELTGAYGTTDSYTTAPTIHNYENQGYELVSDNYPSGGASFSSTPQQFEVHLKHGTESAQETKDVTLTVRYHGAGSLNPADNVQTAHWTRSVTKDKVTGQTTPTGAWTSDKTSYTTVVTPVIAGYTADRDQVTGMTVTMDDIVEDVNYSAQDGQTPNPTPDPEPSPNPDPSPSPDSNGDEPEKTTNILPETGDTGLLPVAGIVAGSALVLGAFGAVRRFKRG</sequence>
<feature type="compositionally biased region" description="Pro residues" evidence="2">
    <location>
        <begin position="656"/>
        <end position="672"/>
    </location>
</feature>
<dbReference type="Proteomes" id="UP000000954">
    <property type="component" value="Chromosome"/>
</dbReference>
<dbReference type="Gene3D" id="3.10.20.320">
    <property type="entry name" value="Putative peptidoglycan bound protein (lpxtg motif)"/>
    <property type="match status" value="1"/>
</dbReference>
<keyword evidence="8" id="KW-1185">Reference proteome</keyword>
<evidence type="ECO:0000259" key="4">
    <source>
        <dbReference type="Pfam" id="PF06458"/>
    </source>
</evidence>
<evidence type="ECO:0000256" key="1">
    <source>
        <dbReference type="ARBA" id="ARBA00022737"/>
    </source>
</evidence>
<organism evidence="7 8">
    <name type="scientific">Cryptobacterium curtum (strain ATCC 700683 / DSM 15641 / CCUG 43107 / 12-3)</name>
    <dbReference type="NCBI Taxonomy" id="469378"/>
    <lineage>
        <taxon>Bacteria</taxon>
        <taxon>Bacillati</taxon>
        <taxon>Actinomycetota</taxon>
        <taxon>Coriobacteriia</taxon>
        <taxon>Eggerthellales</taxon>
        <taxon>Eggerthellaceae</taxon>
        <taxon>Cryptobacterium</taxon>
    </lineage>
</organism>
<dbReference type="RefSeq" id="WP_012803453.1">
    <property type="nucleotide sequence ID" value="NC_013170.1"/>
</dbReference>
<proteinExistence type="predicted"/>
<dbReference type="InterPro" id="IPR009459">
    <property type="entry name" value="MucBP_dom"/>
</dbReference>
<dbReference type="eggNOG" id="COG4932">
    <property type="taxonomic scope" value="Bacteria"/>
</dbReference>
<name>C7MPC8_CRYCD</name>
<feature type="domain" description="Mucin binding" evidence="5">
    <location>
        <begin position="483"/>
        <end position="553"/>
    </location>
</feature>
<dbReference type="Gene3D" id="2.60.40.4300">
    <property type="match status" value="1"/>
</dbReference>
<feature type="domain" description="MucBP" evidence="4">
    <location>
        <begin position="396"/>
        <end position="477"/>
    </location>
</feature>
<dbReference type="OrthoDB" id="2206015at2"/>
<evidence type="ECO:0000256" key="2">
    <source>
        <dbReference type="SAM" id="MobiDB-lite"/>
    </source>
</evidence>
<dbReference type="Gene3D" id="3.10.20.470">
    <property type="match status" value="1"/>
</dbReference>
<reference evidence="7 8" key="1">
    <citation type="journal article" date="2009" name="Stand. Genomic Sci.">
        <title>Complete genome sequence of Cryptobacterium curtum type strain (12-3).</title>
        <authorList>
            <person name="Mavrommatis K."/>
            <person name="Pukall R."/>
            <person name="Rohde C."/>
            <person name="Chen F."/>
            <person name="Sims D."/>
            <person name="Brettin T."/>
            <person name="Kuske C."/>
            <person name="Detter J.C."/>
            <person name="Han C."/>
            <person name="Lapidus A."/>
            <person name="Copeland A."/>
            <person name="Glavina Del Rio T."/>
            <person name="Nolan M."/>
            <person name="Lucas S."/>
            <person name="Tice H."/>
            <person name="Cheng J.F."/>
            <person name="Bruce D."/>
            <person name="Goodwin L."/>
            <person name="Pitluck S."/>
            <person name="Ovchinnikova G."/>
            <person name="Pati A."/>
            <person name="Ivanova N."/>
            <person name="Chen A."/>
            <person name="Palaniappan K."/>
            <person name="Chain P."/>
            <person name="D'haeseleer P."/>
            <person name="Goker M."/>
            <person name="Bristow J."/>
            <person name="Eisen J.A."/>
            <person name="Markowitz V."/>
            <person name="Hugenholtz P."/>
            <person name="Rohde M."/>
            <person name="Klenk H.P."/>
            <person name="Kyrpides N.C."/>
        </authorList>
    </citation>
    <scope>NUCLEOTIDE SEQUENCE [LARGE SCALE GENOMIC DNA]</scope>
    <source>
        <strain evidence="8">ATCC 700683 / DSM 15641 / 12-3</strain>
    </source>
</reference>
<dbReference type="EMBL" id="CP001682">
    <property type="protein sequence ID" value="ACU94768.1"/>
    <property type="molecule type" value="Genomic_DNA"/>
</dbReference>
<dbReference type="Pfam" id="PF17965">
    <property type="entry name" value="MucBP_2"/>
    <property type="match status" value="1"/>
</dbReference>
<protein>
    <submittedName>
        <fullName evidence="7">MucBP-like protein</fullName>
    </submittedName>
</protein>
<dbReference type="Pfam" id="PF06458">
    <property type="entry name" value="MucBP"/>
    <property type="match status" value="1"/>
</dbReference>
<feature type="transmembrane region" description="Helical" evidence="3">
    <location>
        <begin position="694"/>
        <end position="715"/>
    </location>
</feature>
<keyword evidence="1" id="KW-0677">Repeat</keyword>
<dbReference type="InterPro" id="IPR041558">
    <property type="entry name" value="MucBP_2"/>
</dbReference>
<dbReference type="HOGENOM" id="CLU_383442_0_0_11"/>
<dbReference type="STRING" id="469378.Ccur_10770"/>
<feature type="domain" description="Mub B2-like" evidence="6">
    <location>
        <begin position="556"/>
        <end position="650"/>
    </location>
</feature>
<keyword evidence="3" id="KW-0812">Transmembrane</keyword>
<accession>C7MPC8</accession>
<evidence type="ECO:0000313" key="7">
    <source>
        <dbReference type="EMBL" id="ACU94768.1"/>
    </source>
</evidence>
<evidence type="ECO:0000259" key="6">
    <source>
        <dbReference type="Pfam" id="PF17966"/>
    </source>
</evidence>
<keyword evidence="3" id="KW-0472">Membrane</keyword>
<dbReference type="InterPro" id="IPR041495">
    <property type="entry name" value="Mub_B2"/>
</dbReference>
<evidence type="ECO:0000313" key="8">
    <source>
        <dbReference type="Proteomes" id="UP000000954"/>
    </source>
</evidence>
<dbReference type="KEGG" id="ccu:Ccur_10770"/>
<gene>
    <name evidence="7" type="ordered locus">Ccur_10770</name>
</gene>
<dbReference type="Pfam" id="PF17966">
    <property type="entry name" value="Muc_B2"/>
    <property type="match status" value="1"/>
</dbReference>
<dbReference type="AlphaFoldDB" id="C7MPC8"/>
<feature type="region of interest" description="Disordered" evidence="2">
    <location>
        <begin position="648"/>
        <end position="695"/>
    </location>
</feature>